<sequence>MSYPEAMAREIDQQSELLQELWDTEEEWTKPFVELCKTHNFKRLLFVGNGSPYYAGCALRFAAEHLLKVNAESVPAAIFNNHATFDASGSIDPSEMLLVCPAETGHSKGQVDAARKARALGIPVVCTTLNPTGVLARECDVVLAKPGGPEYAVASTKNQTMALFLVLCCFVEGGYAQGNITEEEYKSLREALAAVPQNVGRTVELSRAWFEANEQRLMNAPAFFLIGYGSNYGTVQEGALKFYETHERPTYAFELEETLHGPFRALHSDDVCLFLAAEAGEERDRMLRLAEAAEPYCKNRVLIQNEKLDAVGDALPIATSDVPYVDVIEYLIPMQVIAERMSDRLGIDLSEPKVASLDPVMLPAYED</sequence>
<feature type="domain" description="SIS" evidence="2">
    <location>
        <begin position="213"/>
        <end position="352"/>
    </location>
</feature>
<dbReference type="CDD" id="cd05008">
    <property type="entry name" value="SIS_GlmS_GlmD_1"/>
    <property type="match status" value="1"/>
</dbReference>
<name>A0A9D1L516_9ACTN</name>
<dbReference type="Gene3D" id="3.40.50.10490">
    <property type="entry name" value="Glucose-6-phosphate isomerase like protein, domain 1"/>
    <property type="match status" value="2"/>
</dbReference>
<evidence type="ECO:0000313" key="3">
    <source>
        <dbReference type="EMBL" id="HIU23543.1"/>
    </source>
</evidence>
<evidence type="ECO:0000256" key="1">
    <source>
        <dbReference type="ARBA" id="ARBA00022737"/>
    </source>
</evidence>
<dbReference type="PANTHER" id="PTHR10937:SF17">
    <property type="entry name" value="GLUCOSAMINE-FRUCTOSE-6-PHOSPHATE AMINOTRANSFERASE"/>
    <property type="match status" value="1"/>
</dbReference>
<feature type="domain" description="SIS" evidence="2">
    <location>
        <begin position="32"/>
        <end position="179"/>
    </location>
</feature>
<gene>
    <name evidence="3" type="ORF">IAD17_01270</name>
</gene>
<dbReference type="InterPro" id="IPR046348">
    <property type="entry name" value="SIS_dom_sf"/>
</dbReference>
<comment type="caution">
    <text evidence="3">The sequence shown here is derived from an EMBL/GenBank/DDBJ whole genome shotgun (WGS) entry which is preliminary data.</text>
</comment>
<evidence type="ECO:0000259" key="2">
    <source>
        <dbReference type="PROSITE" id="PS51464"/>
    </source>
</evidence>
<dbReference type="InterPro" id="IPR035466">
    <property type="entry name" value="GlmS/AgaS_SIS"/>
</dbReference>
<accession>A0A9D1L516</accession>
<dbReference type="CDD" id="cd05009">
    <property type="entry name" value="SIS_GlmS_GlmD_2"/>
    <property type="match status" value="1"/>
</dbReference>
<dbReference type="PROSITE" id="PS51464">
    <property type="entry name" value="SIS"/>
    <property type="match status" value="2"/>
</dbReference>
<dbReference type="InterPro" id="IPR035490">
    <property type="entry name" value="GlmS/FrlB_SIS"/>
</dbReference>
<reference evidence="3" key="2">
    <citation type="journal article" date="2021" name="PeerJ">
        <title>Extensive microbial diversity within the chicken gut microbiome revealed by metagenomics and culture.</title>
        <authorList>
            <person name="Gilroy R."/>
            <person name="Ravi A."/>
            <person name="Getino M."/>
            <person name="Pursley I."/>
            <person name="Horton D.L."/>
            <person name="Alikhan N.F."/>
            <person name="Baker D."/>
            <person name="Gharbi K."/>
            <person name="Hall N."/>
            <person name="Watson M."/>
            <person name="Adriaenssens E.M."/>
            <person name="Foster-Nyarko E."/>
            <person name="Jarju S."/>
            <person name="Secka A."/>
            <person name="Antonio M."/>
            <person name="Oren A."/>
            <person name="Chaudhuri R.R."/>
            <person name="La Ragione R."/>
            <person name="Hildebrand F."/>
            <person name="Pallen M.J."/>
        </authorList>
    </citation>
    <scope>NUCLEOTIDE SEQUENCE</scope>
    <source>
        <strain evidence="3">ChiHjej12B11-29160</strain>
    </source>
</reference>
<dbReference type="Proteomes" id="UP000824078">
    <property type="component" value="Unassembled WGS sequence"/>
</dbReference>
<keyword evidence="1" id="KW-0677">Repeat</keyword>
<dbReference type="InterPro" id="IPR001347">
    <property type="entry name" value="SIS_dom"/>
</dbReference>
<dbReference type="SUPFAM" id="SSF53697">
    <property type="entry name" value="SIS domain"/>
    <property type="match status" value="1"/>
</dbReference>
<proteinExistence type="predicted"/>
<dbReference type="PANTHER" id="PTHR10937">
    <property type="entry name" value="GLUCOSAMINE--FRUCTOSE-6-PHOSPHATE AMINOTRANSFERASE, ISOMERIZING"/>
    <property type="match status" value="1"/>
</dbReference>
<dbReference type="EMBL" id="DVMQ01000004">
    <property type="protein sequence ID" value="HIU23543.1"/>
    <property type="molecule type" value="Genomic_DNA"/>
</dbReference>
<dbReference type="AlphaFoldDB" id="A0A9D1L516"/>
<dbReference type="GO" id="GO:0004360">
    <property type="term" value="F:glutamine-fructose-6-phosphate transaminase (isomerizing) activity"/>
    <property type="evidence" value="ECO:0007669"/>
    <property type="project" value="TreeGrafter"/>
</dbReference>
<dbReference type="GO" id="GO:0097367">
    <property type="term" value="F:carbohydrate derivative binding"/>
    <property type="evidence" value="ECO:0007669"/>
    <property type="project" value="InterPro"/>
</dbReference>
<reference evidence="3" key="1">
    <citation type="submission" date="2020-10" db="EMBL/GenBank/DDBJ databases">
        <authorList>
            <person name="Gilroy R."/>
        </authorList>
    </citation>
    <scope>NUCLEOTIDE SEQUENCE</scope>
    <source>
        <strain evidence="3">ChiHjej12B11-29160</strain>
    </source>
</reference>
<evidence type="ECO:0000313" key="4">
    <source>
        <dbReference type="Proteomes" id="UP000824078"/>
    </source>
</evidence>
<protein>
    <submittedName>
        <fullName evidence="3">SIS domain-containing protein</fullName>
    </submittedName>
</protein>
<dbReference type="GO" id="GO:0006047">
    <property type="term" value="P:UDP-N-acetylglucosamine metabolic process"/>
    <property type="evidence" value="ECO:0007669"/>
    <property type="project" value="TreeGrafter"/>
</dbReference>
<organism evidence="3 4">
    <name type="scientific">Candidatus Coprovicinus avistercoris</name>
    <dbReference type="NCBI Taxonomy" id="2840754"/>
    <lineage>
        <taxon>Bacteria</taxon>
        <taxon>Bacillati</taxon>
        <taxon>Actinomycetota</taxon>
        <taxon>Coriobacteriia</taxon>
        <taxon>Coriobacteriales</taxon>
        <taxon>Coriobacteriaceae</taxon>
        <taxon>Coriobacteriaceae incertae sedis</taxon>
        <taxon>Candidatus Coprovicinus</taxon>
    </lineage>
</organism>
<dbReference type="GO" id="GO:0006487">
    <property type="term" value="P:protein N-linked glycosylation"/>
    <property type="evidence" value="ECO:0007669"/>
    <property type="project" value="TreeGrafter"/>
</dbReference>
<dbReference type="GO" id="GO:0006002">
    <property type="term" value="P:fructose 6-phosphate metabolic process"/>
    <property type="evidence" value="ECO:0007669"/>
    <property type="project" value="TreeGrafter"/>
</dbReference>
<dbReference type="Pfam" id="PF01380">
    <property type="entry name" value="SIS"/>
    <property type="match status" value="1"/>
</dbReference>